<reference evidence="4" key="3">
    <citation type="submission" date="2015-02" db="UniProtKB">
        <authorList>
            <consortium name="EnsemblProtists"/>
        </authorList>
    </citation>
    <scope>IDENTIFICATION</scope>
    <source>
        <strain evidence="4">DAOM BR144</strain>
    </source>
</reference>
<reference evidence="5" key="2">
    <citation type="submission" date="2010-04" db="EMBL/GenBank/DDBJ databases">
        <authorList>
            <person name="Buell R."/>
            <person name="Hamilton J."/>
            <person name="Hostetler J."/>
        </authorList>
    </citation>
    <scope>NUCLEOTIDE SEQUENCE [LARGE SCALE GENOMIC DNA]</scope>
    <source>
        <strain evidence="5">DAOM:BR144</strain>
    </source>
</reference>
<dbReference type="PANTHER" id="PTHR48070:SF6">
    <property type="entry name" value="ESTERASE OVCA2"/>
    <property type="match status" value="1"/>
</dbReference>
<proteinExistence type="predicted"/>
<dbReference type="EnsemblProtists" id="PYU1_T007959">
    <property type="protein sequence ID" value="PYU1_T007959"/>
    <property type="gene ID" value="PYU1_G007943"/>
</dbReference>
<feature type="region of interest" description="Disordered" evidence="2">
    <location>
        <begin position="68"/>
        <end position="89"/>
    </location>
</feature>
<dbReference type="GO" id="GO:0005634">
    <property type="term" value="C:nucleus"/>
    <property type="evidence" value="ECO:0007669"/>
    <property type="project" value="TreeGrafter"/>
</dbReference>
<evidence type="ECO:0000313" key="5">
    <source>
        <dbReference type="Proteomes" id="UP000019132"/>
    </source>
</evidence>
<dbReference type="OMA" id="RCAKTEN"/>
<dbReference type="Pfam" id="PF03959">
    <property type="entry name" value="FSH1"/>
    <property type="match status" value="1"/>
</dbReference>
<dbReference type="Gene3D" id="3.40.50.1820">
    <property type="entry name" value="alpha/beta hydrolase"/>
    <property type="match status" value="1"/>
</dbReference>
<dbReference type="InParanoid" id="K3WSL5"/>
<evidence type="ECO:0000313" key="4">
    <source>
        <dbReference type="EnsemblProtists" id="PYU1_T007959"/>
    </source>
</evidence>
<organism evidence="4 5">
    <name type="scientific">Globisporangium ultimum (strain ATCC 200006 / CBS 805.95 / DAOM BR144)</name>
    <name type="common">Pythium ultimum</name>
    <dbReference type="NCBI Taxonomy" id="431595"/>
    <lineage>
        <taxon>Eukaryota</taxon>
        <taxon>Sar</taxon>
        <taxon>Stramenopiles</taxon>
        <taxon>Oomycota</taxon>
        <taxon>Peronosporomycetes</taxon>
        <taxon>Pythiales</taxon>
        <taxon>Pythiaceae</taxon>
        <taxon>Globisporangium</taxon>
    </lineage>
</organism>
<feature type="compositionally biased region" description="Polar residues" evidence="2">
    <location>
        <begin position="259"/>
        <end position="273"/>
    </location>
</feature>
<dbReference type="SUPFAM" id="SSF53474">
    <property type="entry name" value="alpha/beta-Hydrolases"/>
    <property type="match status" value="1"/>
</dbReference>
<dbReference type="InterPro" id="IPR005645">
    <property type="entry name" value="FSH-like_dom"/>
</dbReference>
<dbReference type="InterPro" id="IPR050593">
    <property type="entry name" value="LovG"/>
</dbReference>
<dbReference type="GO" id="GO:0016787">
    <property type="term" value="F:hydrolase activity"/>
    <property type="evidence" value="ECO:0007669"/>
    <property type="project" value="UniProtKB-KW"/>
</dbReference>
<accession>K3WSL5</accession>
<dbReference type="GO" id="GO:0005737">
    <property type="term" value="C:cytoplasm"/>
    <property type="evidence" value="ECO:0007669"/>
    <property type="project" value="TreeGrafter"/>
</dbReference>
<dbReference type="EMBL" id="GL376617">
    <property type="status" value="NOT_ANNOTATED_CDS"/>
    <property type="molecule type" value="Genomic_DNA"/>
</dbReference>
<dbReference type="InterPro" id="IPR029058">
    <property type="entry name" value="AB_hydrolase_fold"/>
</dbReference>
<feature type="domain" description="Serine hydrolase" evidence="3">
    <location>
        <begin position="8"/>
        <end position="239"/>
    </location>
</feature>
<dbReference type="STRING" id="431595.K3WSL5"/>
<protein>
    <recommendedName>
        <fullName evidence="3">Serine hydrolase domain-containing protein</fullName>
    </recommendedName>
</protein>
<dbReference type="Proteomes" id="UP000019132">
    <property type="component" value="Unassembled WGS sequence"/>
</dbReference>
<dbReference type="eggNOG" id="KOG2551">
    <property type="taxonomic scope" value="Eukaryota"/>
</dbReference>
<evidence type="ECO:0000259" key="3">
    <source>
        <dbReference type="Pfam" id="PF03959"/>
    </source>
</evidence>
<evidence type="ECO:0000256" key="1">
    <source>
        <dbReference type="ARBA" id="ARBA00022801"/>
    </source>
</evidence>
<feature type="compositionally biased region" description="Low complexity" evidence="2">
    <location>
        <begin position="69"/>
        <end position="85"/>
    </location>
</feature>
<name>K3WSL5_GLOUD</name>
<dbReference type="AlphaFoldDB" id="K3WSL5"/>
<dbReference type="VEuPathDB" id="FungiDB:PYU1_G007943"/>
<dbReference type="PANTHER" id="PTHR48070">
    <property type="entry name" value="ESTERASE OVCA2"/>
    <property type="match status" value="1"/>
</dbReference>
<dbReference type="HOGENOM" id="CLU_051938_2_0_1"/>
<reference evidence="5" key="1">
    <citation type="journal article" date="2010" name="Genome Biol.">
        <title>Genome sequence of the necrotrophic plant pathogen Pythium ultimum reveals original pathogenicity mechanisms and effector repertoire.</title>
        <authorList>
            <person name="Levesque C.A."/>
            <person name="Brouwer H."/>
            <person name="Cano L."/>
            <person name="Hamilton J.P."/>
            <person name="Holt C."/>
            <person name="Huitema E."/>
            <person name="Raffaele S."/>
            <person name="Robideau G.P."/>
            <person name="Thines M."/>
            <person name="Win J."/>
            <person name="Zerillo M.M."/>
            <person name="Beakes G.W."/>
            <person name="Boore J.L."/>
            <person name="Busam D."/>
            <person name="Dumas B."/>
            <person name="Ferriera S."/>
            <person name="Fuerstenberg S.I."/>
            <person name="Gachon C.M."/>
            <person name="Gaulin E."/>
            <person name="Govers F."/>
            <person name="Grenville-Briggs L."/>
            <person name="Horner N."/>
            <person name="Hostetler J."/>
            <person name="Jiang R.H."/>
            <person name="Johnson J."/>
            <person name="Krajaejun T."/>
            <person name="Lin H."/>
            <person name="Meijer H.J."/>
            <person name="Moore B."/>
            <person name="Morris P."/>
            <person name="Phuntmart V."/>
            <person name="Puiu D."/>
            <person name="Shetty J."/>
            <person name="Stajich J.E."/>
            <person name="Tripathy S."/>
            <person name="Wawra S."/>
            <person name="van West P."/>
            <person name="Whitty B.R."/>
            <person name="Coutinho P.M."/>
            <person name="Henrissat B."/>
            <person name="Martin F."/>
            <person name="Thomas P.D."/>
            <person name="Tyler B.M."/>
            <person name="De Vries R.P."/>
            <person name="Kamoun S."/>
            <person name="Yandell M."/>
            <person name="Tisserat N."/>
            <person name="Buell C.R."/>
        </authorList>
    </citation>
    <scope>NUCLEOTIDE SEQUENCE</scope>
    <source>
        <strain evidence="5">DAOM:BR144</strain>
    </source>
</reference>
<feature type="compositionally biased region" description="Basic and acidic residues" evidence="2">
    <location>
        <begin position="274"/>
        <end position="288"/>
    </location>
</feature>
<feature type="region of interest" description="Disordered" evidence="2">
    <location>
        <begin position="259"/>
        <end position="288"/>
    </location>
</feature>
<keyword evidence="5" id="KW-1185">Reference proteome</keyword>
<sequence>MIKHKACKLRLLCLHGMYQNADTFAAKTKHLRAVTVAGTNAAPHESDEMVEYIYLNGPFTVTPRILAKQNQQPPSSQGGKSSGSRQRPRCAKTENLFRAWWRPSGPHQAEPVQLDEDREVLLSFLREQLEELGDIDGVLGFSQGASLAAWLCSAQARLELRWSPKLAVLIGSYVGPQQYALNSGILPSINSLHMFGANDHVISAAKSQAVVDVFTEAQTPGTQVLTSIHGQGHVAPKCDAALAQFHSFVAQNVSAAPLSIGNTDDATPNGSATHHQDKPRRQAEELYL</sequence>
<evidence type="ECO:0000256" key="2">
    <source>
        <dbReference type="SAM" id="MobiDB-lite"/>
    </source>
</evidence>
<keyword evidence="1" id="KW-0378">Hydrolase</keyword>